<dbReference type="RefSeq" id="WP_183167363.1">
    <property type="nucleotide sequence ID" value="NZ_JACHXI010000016.1"/>
</dbReference>
<organism evidence="1 2">
    <name type="scientific">Azomonas macrocytogenes</name>
    <name type="common">Azotobacter macrocytogenes</name>
    <dbReference type="NCBI Taxonomy" id="69962"/>
    <lineage>
        <taxon>Bacteria</taxon>
        <taxon>Pseudomonadati</taxon>
        <taxon>Pseudomonadota</taxon>
        <taxon>Gammaproteobacteria</taxon>
        <taxon>Pseudomonadales</taxon>
        <taxon>Pseudomonadaceae</taxon>
        <taxon>Azomonas</taxon>
    </lineage>
</organism>
<evidence type="ECO:0000313" key="2">
    <source>
        <dbReference type="Proteomes" id="UP000549250"/>
    </source>
</evidence>
<protein>
    <recommendedName>
        <fullName evidence="3">Fe-S protein</fullName>
    </recommendedName>
</protein>
<dbReference type="PANTHER" id="PTHR35175">
    <property type="entry name" value="DUF1289 DOMAIN-CONTAINING PROTEIN"/>
    <property type="match status" value="1"/>
</dbReference>
<accession>A0A839T4Z1</accession>
<dbReference type="AlphaFoldDB" id="A0A839T4Z1"/>
<evidence type="ECO:0008006" key="3">
    <source>
        <dbReference type="Google" id="ProtNLM"/>
    </source>
</evidence>
<name>A0A839T4Z1_AZOMA</name>
<gene>
    <name evidence="1" type="ORF">FHR87_002932</name>
</gene>
<proteinExistence type="predicted"/>
<dbReference type="Pfam" id="PF06945">
    <property type="entry name" value="DUF1289"/>
    <property type="match status" value="1"/>
</dbReference>
<sequence>MLHRSIKTPCNGLCSTVYGDLVCRGCKRFHYEIISWNHYSEKEKQAIWSRLEDLLVQVIASKLEVYDESRLRWQLELQSIRYPADLSAYCWAYQLLVKGSHSTQQLTACGIALLPEFQGLPLSALCNVVDRELLFLSYAYYKRYITPDFLQ</sequence>
<evidence type="ECO:0000313" key="1">
    <source>
        <dbReference type="EMBL" id="MBB3104512.1"/>
    </source>
</evidence>
<dbReference type="PANTHER" id="PTHR35175:SF1">
    <property type="entry name" value="OXIDOREDUCTASE"/>
    <property type="match status" value="1"/>
</dbReference>
<dbReference type="InterPro" id="IPR010710">
    <property type="entry name" value="DUF1289"/>
</dbReference>
<comment type="caution">
    <text evidence="1">The sequence shown here is derived from an EMBL/GenBank/DDBJ whole genome shotgun (WGS) entry which is preliminary data.</text>
</comment>
<dbReference type="EMBL" id="JACHXI010000016">
    <property type="protein sequence ID" value="MBB3104512.1"/>
    <property type="molecule type" value="Genomic_DNA"/>
</dbReference>
<reference evidence="1 2" key="1">
    <citation type="submission" date="2020-08" db="EMBL/GenBank/DDBJ databases">
        <title>Genomic Encyclopedia of Type Strains, Phase III (KMG-III): the genomes of soil and plant-associated and newly described type strains.</title>
        <authorList>
            <person name="Whitman W."/>
        </authorList>
    </citation>
    <scope>NUCLEOTIDE SEQUENCE [LARGE SCALE GENOMIC DNA]</scope>
    <source>
        <strain evidence="1 2">CECT 4462</strain>
    </source>
</reference>
<keyword evidence="2" id="KW-1185">Reference proteome</keyword>
<dbReference type="Proteomes" id="UP000549250">
    <property type="component" value="Unassembled WGS sequence"/>
</dbReference>